<evidence type="ECO:0000256" key="6">
    <source>
        <dbReference type="SAM" id="MobiDB-lite"/>
    </source>
</evidence>
<dbReference type="Gene3D" id="1.10.10.10">
    <property type="entry name" value="Winged helix-like DNA-binding domain superfamily/Winged helix DNA-binding domain"/>
    <property type="match status" value="1"/>
</dbReference>
<dbReference type="InterPro" id="IPR013324">
    <property type="entry name" value="RNA_pol_sigma_r3/r4-like"/>
</dbReference>
<gene>
    <name evidence="8" type="ORF">CP97_05685</name>
</gene>
<keyword evidence="4" id="KW-0238">DNA-binding</keyword>
<accession>A0A0H4VK11</accession>
<sequence>MLSSRGDETSALLIDDEGPPDTRNRPPNNRAIVEHVLVADYSIFQRIALKRLGNRTDADDVLHAFCVKALERAHQLRSADAVHGWLRRLFETTLLDHFRQAARLRRRIVSSEQSPPAEDDIIGGTLADDETEVIEGVLPRLRPSYAQIIRRMDLSREEPSTVANALGISQNNLAVRLHRARRAFRAVLADTPVVLQE</sequence>
<dbReference type="GO" id="GO:0003677">
    <property type="term" value="F:DNA binding"/>
    <property type="evidence" value="ECO:0007669"/>
    <property type="project" value="UniProtKB-KW"/>
</dbReference>
<dbReference type="STRING" id="1648404.CP97_05685"/>
<keyword evidence="9" id="KW-1185">Reference proteome</keyword>
<evidence type="ECO:0000313" key="8">
    <source>
        <dbReference type="EMBL" id="AKQ43206.2"/>
    </source>
</evidence>
<evidence type="ECO:0000256" key="5">
    <source>
        <dbReference type="ARBA" id="ARBA00023163"/>
    </source>
</evidence>
<comment type="similarity">
    <text evidence="1">Belongs to the sigma-70 factor family. ECF subfamily.</text>
</comment>
<evidence type="ECO:0000313" key="9">
    <source>
        <dbReference type="Proteomes" id="UP000059113"/>
    </source>
</evidence>
<organism evidence="8 9">
    <name type="scientific">Aurantiacibacter atlanticus</name>
    <dbReference type="NCBI Taxonomy" id="1648404"/>
    <lineage>
        <taxon>Bacteria</taxon>
        <taxon>Pseudomonadati</taxon>
        <taxon>Pseudomonadota</taxon>
        <taxon>Alphaproteobacteria</taxon>
        <taxon>Sphingomonadales</taxon>
        <taxon>Erythrobacteraceae</taxon>
        <taxon>Aurantiacibacter</taxon>
    </lineage>
</organism>
<dbReference type="PANTHER" id="PTHR43133:SF8">
    <property type="entry name" value="RNA POLYMERASE SIGMA FACTOR HI_1459-RELATED"/>
    <property type="match status" value="1"/>
</dbReference>
<keyword evidence="2" id="KW-0805">Transcription regulation</keyword>
<keyword evidence="3" id="KW-0731">Sigma factor</keyword>
<dbReference type="RefSeq" id="WP_161485443.1">
    <property type="nucleotide sequence ID" value="NZ_CP011310.1"/>
</dbReference>
<proteinExistence type="inferred from homology"/>
<dbReference type="EMBL" id="CP011310">
    <property type="protein sequence ID" value="AKQ43206.2"/>
    <property type="molecule type" value="Genomic_DNA"/>
</dbReference>
<reference evidence="9" key="2">
    <citation type="submission" date="2015-04" db="EMBL/GenBank/DDBJ databases">
        <title>The complete genome sequence of Erythrobacter sp. s21-N3.</title>
        <authorList>
            <person name="Zhuang L."/>
            <person name="Liu Y."/>
            <person name="Shao Z."/>
        </authorList>
    </citation>
    <scope>NUCLEOTIDE SEQUENCE [LARGE SCALE GENOMIC DNA]</scope>
    <source>
        <strain evidence="9">s21-N3</strain>
    </source>
</reference>
<dbReference type="GO" id="GO:0006352">
    <property type="term" value="P:DNA-templated transcription initiation"/>
    <property type="evidence" value="ECO:0007669"/>
    <property type="project" value="InterPro"/>
</dbReference>
<dbReference type="InterPro" id="IPR036388">
    <property type="entry name" value="WH-like_DNA-bd_sf"/>
</dbReference>
<keyword evidence="5" id="KW-0804">Transcription</keyword>
<feature type="domain" description="RNA polymerase sigma-70 region 2" evidence="7">
    <location>
        <begin position="46"/>
        <end position="103"/>
    </location>
</feature>
<evidence type="ECO:0000259" key="7">
    <source>
        <dbReference type="Pfam" id="PF04542"/>
    </source>
</evidence>
<dbReference type="AlphaFoldDB" id="A0A0H4VK11"/>
<dbReference type="Pfam" id="PF04542">
    <property type="entry name" value="Sigma70_r2"/>
    <property type="match status" value="1"/>
</dbReference>
<dbReference type="PANTHER" id="PTHR43133">
    <property type="entry name" value="RNA POLYMERASE ECF-TYPE SIGMA FACTO"/>
    <property type="match status" value="1"/>
</dbReference>
<dbReference type="InterPro" id="IPR039425">
    <property type="entry name" value="RNA_pol_sigma-70-like"/>
</dbReference>
<dbReference type="KEGG" id="ery:CP97_05685"/>
<reference evidence="8 9" key="1">
    <citation type="journal article" date="2015" name="Int. J. Syst. Evol. Microbiol.">
        <title>Erythrobacter atlanticus sp. nov., a bacterium from ocean sediment able to degrade polycyclic aromatic hydrocarbons.</title>
        <authorList>
            <person name="Zhuang L."/>
            <person name="Liu Y."/>
            <person name="Wang L."/>
            <person name="Wang W."/>
            <person name="Shao Z."/>
        </authorList>
    </citation>
    <scope>NUCLEOTIDE SEQUENCE [LARGE SCALE GENOMIC DNA]</scope>
    <source>
        <strain evidence="9">s21-N3</strain>
    </source>
</reference>
<dbReference type="Gene3D" id="1.10.1740.10">
    <property type="match status" value="1"/>
</dbReference>
<evidence type="ECO:0000256" key="4">
    <source>
        <dbReference type="ARBA" id="ARBA00023125"/>
    </source>
</evidence>
<evidence type="ECO:0000256" key="3">
    <source>
        <dbReference type="ARBA" id="ARBA00023082"/>
    </source>
</evidence>
<name>A0A0H4VK11_9SPHN</name>
<protein>
    <recommendedName>
        <fullName evidence="7">RNA polymerase sigma-70 region 2 domain-containing protein</fullName>
    </recommendedName>
</protein>
<dbReference type="Proteomes" id="UP000059113">
    <property type="component" value="Chromosome"/>
</dbReference>
<dbReference type="GO" id="GO:0016987">
    <property type="term" value="F:sigma factor activity"/>
    <property type="evidence" value="ECO:0007669"/>
    <property type="project" value="UniProtKB-KW"/>
</dbReference>
<evidence type="ECO:0000256" key="1">
    <source>
        <dbReference type="ARBA" id="ARBA00010641"/>
    </source>
</evidence>
<evidence type="ECO:0000256" key="2">
    <source>
        <dbReference type="ARBA" id="ARBA00023015"/>
    </source>
</evidence>
<dbReference type="InterPro" id="IPR007627">
    <property type="entry name" value="RNA_pol_sigma70_r2"/>
</dbReference>
<feature type="region of interest" description="Disordered" evidence="6">
    <location>
        <begin position="1"/>
        <end position="28"/>
    </location>
</feature>
<dbReference type="InterPro" id="IPR013325">
    <property type="entry name" value="RNA_pol_sigma_r2"/>
</dbReference>
<dbReference type="NCBIfam" id="TIGR02937">
    <property type="entry name" value="sigma70-ECF"/>
    <property type="match status" value="1"/>
</dbReference>
<dbReference type="InterPro" id="IPR014284">
    <property type="entry name" value="RNA_pol_sigma-70_dom"/>
</dbReference>
<dbReference type="SUPFAM" id="SSF88946">
    <property type="entry name" value="Sigma2 domain of RNA polymerase sigma factors"/>
    <property type="match status" value="1"/>
</dbReference>
<dbReference type="SUPFAM" id="SSF88659">
    <property type="entry name" value="Sigma3 and sigma4 domains of RNA polymerase sigma factors"/>
    <property type="match status" value="1"/>
</dbReference>